<feature type="domain" description="AP2/ERF" evidence="7">
    <location>
        <begin position="26"/>
        <end position="84"/>
    </location>
</feature>
<dbReference type="Pfam" id="PF00847">
    <property type="entry name" value="AP2"/>
    <property type="match status" value="1"/>
</dbReference>
<accession>A0A8S9M876</accession>
<keyword evidence="4" id="KW-0238">DNA-binding</keyword>
<dbReference type="EMBL" id="QGKY02000089">
    <property type="protein sequence ID" value="KAF2613396.1"/>
    <property type="molecule type" value="Genomic_DNA"/>
</dbReference>
<keyword evidence="5" id="KW-0804">Transcription</keyword>
<keyword evidence="2" id="KW-0677">Repeat</keyword>
<dbReference type="CDD" id="cd00018">
    <property type="entry name" value="AP2"/>
    <property type="match status" value="1"/>
</dbReference>
<dbReference type="GO" id="GO:0005634">
    <property type="term" value="C:nucleus"/>
    <property type="evidence" value="ECO:0007669"/>
    <property type="project" value="UniProtKB-SubCell"/>
</dbReference>
<dbReference type="SMART" id="SM00380">
    <property type="entry name" value="AP2"/>
    <property type="match status" value="1"/>
</dbReference>
<dbReference type="InterPro" id="IPR016177">
    <property type="entry name" value="DNA-bd_dom_sf"/>
</dbReference>
<comment type="caution">
    <text evidence="8">The sequence shown here is derived from an EMBL/GenBank/DDBJ whole genome shotgun (WGS) entry which is preliminary data.</text>
</comment>
<keyword evidence="6" id="KW-0539">Nucleus</keyword>
<dbReference type="GO" id="GO:0003700">
    <property type="term" value="F:DNA-binding transcription factor activity"/>
    <property type="evidence" value="ECO:0007669"/>
    <property type="project" value="InterPro"/>
</dbReference>
<comment type="subcellular location">
    <subcellularLocation>
        <location evidence="1">Nucleus</location>
    </subcellularLocation>
</comment>
<evidence type="ECO:0000256" key="5">
    <source>
        <dbReference type="ARBA" id="ARBA00023163"/>
    </source>
</evidence>
<dbReference type="PANTHER" id="PTHR32467">
    <property type="entry name" value="AP2-LIKE ETHYLENE-RESPONSIVE TRANSCRIPTION FACTOR"/>
    <property type="match status" value="1"/>
</dbReference>
<dbReference type="Gene3D" id="3.30.730.10">
    <property type="entry name" value="AP2/ERF domain"/>
    <property type="match status" value="1"/>
</dbReference>
<sequence length="197" mass="21567">MKNMTRQEHVAHLRRKSSGFSRGASIYRGVTRHHQHGRWQARIGRVAGNKDLYLGTFGTQEEAGEAYDVAAIKFRGTNAVTNFDITRYDVDRIMSSNTLLSGELARRNSNSIVVRNNNDEETALNAVVDGGSNKEVSGPERVLSFPGIFSLPQVGPKMFGANVVGNTSSWTTNPNAELKAVSLTLPQMPVFAAWADS</sequence>
<dbReference type="FunFam" id="3.30.730.10:FF:000002">
    <property type="entry name" value="AP2-like ethylene-responsive transcription factor"/>
    <property type="match status" value="1"/>
</dbReference>
<dbReference type="PROSITE" id="PS51032">
    <property type="entry name" value="AP2_ERF"/>
    <property type="match status" value="1"/>
</dbReference>
<protein>
    <recommendedName>
        <fullName evidence="7">AP2/ERF domain-containing protein</fullName>
    </recommendedName>
</protein>
<dbReference type="PANTHER" id="PTHR32467:SF133">
    <property type="entry name" value="AP2_ERF DOMAIN-CONTAINING PROTEIN"/>
    <property type="match status" value="1"/>
</dbReference>
<dbReference type="GO" id="GO:0003677">
    <property type="term" value="F:DNA binding"/>
    <property type="evidence" value="ECO:0007669"/>
    <property type="project" value="UniProtKB-KW"/>
</dbReference>
<keyword evidence="3" id="KW-0805">Transcription regulation</keyword>
<gene>
    <name evidence="8" type="ORF">F2Q70_00012917</name>
</gene>
<dbReference type="InterPro" id="IPR001471">
    <property type="entry name" value="AP2/ERF_dom"/>
</dbReference>
<dbReference type="InterPro" id="IPR036955">
    <property type="entry name" value="AP2/ERF_dom_sf"/>
</dbReference>
<evidence type="ECO:0000259" key="7">
    <source>
        <dbReference type="PROSITE" id="PS51032"/>
    </source>
</evidence>
<evidence type="ECO:0000256" key="6">
    <source>
        <dbReference type="ARBA" id="ARBA00023242"/>
    </source>
</evidence>
<proteinExistence type="predicted"/>
<name>A0A8S9M876_BRACR</name>
<reference evidence="8" key="1">
    <citation type="submission" date="2019-12" db="EMBL/GenBank/DDBJ databases">
        <title>Genome sequencing and annotation of Brassica cretica.</title>
        <authorList>
            <person name="Studholme D.J."/>
            <person name="Sarris P.F."/>
        </authorList>
    </citation>
    <scope>NUCLEOTIDE SEQUENCE</scope>
    <source>
        <strain evidence="8">PFS-102/07</strain>
        <tissue evidence="8">Leaf</tissue>
    </source>
</reference>
<evidence type="ECO:0000313" key="8">
    <source>
        <dbReference type="EMBL" id="KAF2613396.1"/>
    </source>
</evidence>
<evidence type="ECO:0000256" key="4">
    <source>
        <dbReference type="ARBA" id="ARBA00023125"/>
    </source>
</evidence>
<organism evidence="8">
    <name type="scientific">Brassica cretica</name>
    <name type="common">Mustard</name>
    <dbReference type="NCBI Taxonomy" id="69181"/>
    <lineage>
        <taxon>Eukaryota</taxon>
        <taxon>Viridiplantae</taxon>
        <taxon>Streptophyta</taxon>
        <taxon>Embryophyta</taxon>
        <taxon>Tracheophyta</taxon>
        <taxon>Spermatophyta</taxon>
        <taxon>Magnoliopsida</taxon>
        <taxon>eudicotyledons</taxon>
        <taxon>Gunneridae</taxon>
        <taxon>Pentapetalae</taxon>
        <taxon>rosids</taxon>
        <taxon>malvids</taxon>
        <taxon>Brassicales</taxon>
        <taxon>Brassicaceae</taxon>
        <taxon>Brassiceae</taxon>
        <taxon>Brassica</taxon>
    </lineage>
</organism>
<evidence type="ECO:0000256" key="3">
    <source>
        <dbReference type="ARBA" id="ARBA00023015"/>
    </source>
</evidence>
<dbReference type="SUPFAM" id="SSF54171">
    <property type="entry name" value="DNA-binding domain"/>
    <property type="match status" value="1"/>
</dbReference>
<evidence type="ECO:0000256" key="1">
    <source>
        <dbReference type="ARBA" id="ARBA00004123"/>
    </source>
</evidence>
<dbReference type="PRINTS" id="PR00367">
    <property type="entry name" value="ETHRSPELEMNT"/>
</dbReference>
<evidence type="ECO:0000256" key="2">
    <source>
        <dbReference type="ARBA" id="ARBA00022737"/>
    </source>
</evidence>
<dbReference type="AlphaFoldDB" id="A0A8S9M876"/>